<feature type="coiled-coil region" evidence="1">
    <location>
        <begin position="40"/>
        <end position="102"/>
    </location>
</feature>
<protein>
    <recommendedName>
        <fullName evidence="6">Cell division protein ZapB</fullName>
    </recommendedName>
</protein>
<evidence type="ECO:0000256" key="1">
    <source>
        <dbReference type="SAM" id="Coils"/>
    </source>
</evidence>
<dbReference type="Proteomes" id="UP000182272">
    <property type="component" value="Chromosome I"/>
</dbReference>
<reference evidence="3 4" key="1">
    <citation type="submission" date="2016-10" db="EMBL/GenBank/DDBJ databases">
        <authorList>
            <person name="de Groot N.N."/>
        </authorList>
    </citation>
    <scope>NUCLEOTIDE SEQUENCE [LARGE SCALE GENOMIC DNA]</scope>
    <source>
        <strain evidence="2">ATCC 23835</strain>
        <strain evidence="3 4">LMG 2158</strain>
    </source>
</reference>
<proteinExistence type="predicted"/>
<evidence type="ECO:0000313" key="5">
    <source>
        <dbReference type="Proteomes" id="UP000199524"/>
    </source>
</evidence>
<evidence type="ECO:0000313" key="2">
    <source>
        <dbReference type="EMBL" id="SDS56717.1"/>
    </source>
</evidence>
<evidence type="ECO:0000313" key="4">
    <source>
        <dbReference type="Proteomes" id="UP000182272"/>
    </source>
</evidence>
<dbReference type="EMBL" id="LT629777">
    <property type="protein sequence ID" value="SDS56717.1"/>
    <property type="molecule type" value="Genomic_DNA"/>
</dbReference>
<accession>A0A1H6MHP3</accession>
<name>A0A1H6MHP3_9PSED</name>
<keyword evidence="5" id="KW-1185">Reference proteome</keyword>
<accession>A0A1H1T915</accession>
<dbReference type="Gene3D" id="1.20.5.1700">
    <property type="match status" value="1"/>
</dbReference>
<gene>
    <name evidence="3" type="ORF">SAMN05216581_1010</name>
    <name evidence="2" type="ORF">SAMN05216598_1991</name>
</gene>
<dbReference type="Proteomes" id="UP000199524">
    <property type="component" value="Chromosome I"/>
</dbReference>
<keyword evidence="1" id="KW-0175">Coiled coil</keyword>
<organism evidence="3 4">
    <name type="scientific">Pseudomonas asplenii</name>
    <dbReference type="NCBI Taxonomy" id="53407"/>
    <lineage>
        <taxon>Bacteria</taxon>
        <taxon>Pseudomonadati</taxon>
        <taxon>Pseudomonadota</taxon>
        <taxon>Gammaproteobacteria</taxon>
        <taxon>Pseudomonadales</taxon>
        <taxon>Pseudomonadaceae</taxon>
        <taxon>Pseudomonas</taxon>
    </lineage>
</organism>
<dbReference type="AlphaFoldDB" id="A0A1H6MHP3"/>
<sequence>MFRQSQSLGGDEKFRARKIKALRAFFPGKPRGFSLSYAPFETAREIKNMLETSLNQLEQLVSELVQQKQELLKANSALSAELAQAKDENESLQLSLMEQEEKHGATAARIQALVERVSAGPVSA</sequence>
<evidence type="ECO:0000313" key="3">
    <source>
        <dbReference type="EMBL" id="SEH98605.1"/>
    </source>
</evidence>
<evidence type="ECO:0008006" key="6">
    <source>
        <dbReference type="Google" id="ProtNLM"/>
    </source>
</evidence>
<dbReference type="EMBL" id="LT629972">
    <property type="protein sequence ID" value="SEH98605.1"/>
    <property type="molecule type" value="Genomic_DNA"/>
</dbReference>
<reference evidence="5" key="2">
    <citation type="submission" date="2016-10" db="EMBL/GenBank/DDBJ databases">
        <authorList>
            <person name="Varghese N."/>
            <person name="Submissions S."/>
        </authorList>
    </citation>
    <scope>NUCLEOTIDE SEQUENCE [LARGE SCALE GENOMIC DNA]</scope>
    <source>
        <strain evidence="5">ATCC 23835</strain>
    </source>
</reference>